<protein>
    <recommendedName>
        <fullName evidence="3">PAAR domain-containing protein</fullName>
    </recommendedName>
</protein>
<dbReference type="Proteomes" id="UP001321520">
    <property type="component" value="Chromosome"/>
</dbReference>
<dbReference type="RefSeq" id="WP_301414738.1">
    <property type="nucleotide sequence ID" value="NZ_CP098023.1"/>
</dbReference>
<reference evidence="1 2" key="1">
    <citation type="submission" date="2022-05" db="EMBL/GenBank/DDBJ databases">
        <title>Microbulbifer sp. nov., isolated from sponge.</title>
        <authorList>
            <person name="Gao L."/>
        </authorList>
    </citation>
    <scope>NUCLEOTIDE SEQUENCE [LARGE SCALE GENOMIC DNA]</scope>
    <source>
        <strain evidence="1 2">MI-G</strain>
    </source>
</reference>
<organism evidence="1 2">
    <name type="scientific">Microbulbifer spongiae</name>
    <dbReference type="NCBI Taxonomy" id="2944933"/>
    <lineage>
        <taxon>Bacteria</taxon>
        <taxon>Pseudomonadati</taxon>
        <taxon>Pseudomonadota</taxon>
        <taxon>Gammaproteobacteria</taxon>
        <taxon>Cellvibrionales</taxon>
        <taxon>Microbulbiferaceae</taxon>
        <taxon>Microbulbifer</taxon>
    </lineage>
</organism>
<evidence type="ECO:0000313" key="2">
    <source>
        <dbReference type="Proteomes" id="UP001321520"/>
    </source>
</evidence>
<accession>A0ABY9E7G2</accession>
<proteinExistence type="predicted"/>
<keyword evidence="2" id="KW-1185">Reference proteome</keyword>
<gene>
    <name evidence="1" type="ORF">M8T91_13770</name>
</gene>
<name>A0ABY9E7G2_9GAMM</name>
<sequence>MVINSGNRFPAHCAHIGSTITDTAGQAMDVPDHTCGPPGVALKDDFAGIDVQ</sequence>
<evidence type="ECO:0008006" key="3">
    <source>
        <dbReference type="Google" id="ProtNLM"/>
    </source>
</evidence>
<dbReference type="EMBL" id="CP098023">
    <property type="protein sequence ID" value="WKD48953.1"/>
    <property type="molecule type" value="Genomic_DNA"/>
</dbReference>
<evidence type="ECO:0000313" key="1">
    <source>
        <dbReference type="EMBL" id="WKD48953.1"/>
    </source>
</evidence>